<dbReference type="InterPro" id="IPR000843">
    <property type="entry name" value="HTH_LacI"/>
</dbReference>
<dbReference type="SUPFAM" id="SSF47413">
    <property type="entry name" value="lambda repressor-like DNA-binding domains"/>
    <property type="match status" value="1"/>
</dbReference>
<dbReference type="InterPro" id="IPR046335">
    <property type="entry name" value="LacI/GalR-like_sensor"/>
</dbReference>
<feature type="domain" description="HTH lacI-type" evidence="4">
    <location>
        <begin position="10"/>
        <end position="64"/>
    </location>
</feature>
<keyword evidence="6" id="KW-1185">Reference proteome</keyword>
<dbReference type="InterPro" id="IPR010982">
    <property type="entry name" value="Lambda_DNA-bd_dom_sf"/>
</dbReference>
<evidence type="ECO:0000259" key="4">
    <source>
        <dbReference type="PROSITE" id="PS50932"/>
    </source>
</evidence>
<keyword evidence="1" id="KW-0805">Transcription regulation</keyword>
<evidence type="ECO:0000256" key="2">
    <source>
        <dbReference type="ARBA" id="ARBA00023125"/>
    </source>
</evidence>
<dbReference type="Gene3D" id="1.10.260.40">
    <property type="entry name" value="lambda repressor-like DNA-binding domains"/>
    <property type="match status" value="1"/>
</dbReference>
<name>A0A1H2NB62_9ACTN</name>
<dbReference type="RefSeq" id="WP_172825823.1">
    <property type="nucleotide sequence ID" value="NZ_LT629799.1"/>
</dbReference>
<dbReference type="GO" id="GO:0000976">
    <property type="term" value="F:transcription cis-regulatory region binding"/>
    <property type="evidence" value="ECO:0007669"/>
    <property type="project" value="TreeGrafter"/>
</dbReference>
<dbReference type="EMBL" id="LT629799">
    <property type="protein sequence ID" value="SDV02683.1"/>
    <property type="molecule type" value="Genomic_DNA"/>
</dbReference>
<dbReference type="STRING" id="546874.SAMN04488544_3678"/>
<dbReference type="Gene3D" id="3.40.50.2300">
    <property type="match status" value="2"/>
</dbReference>
<dbReference type="CDD" id="cd01392">
    <property type="entry name" value="HTH_LacI"/>
    <property type="match status" value="1"/>
</dbReference>
<evidence type="ECO:0000313" key="6">
    <source>
        <dbReference type="Proteomes" id="UP000198825"/>
    </source>
</evidence>
<dbReference type="AlphaFoldDB" id="A0A1H2NB62"/>
<evidence type="ECO:0000256" key="1">
    <source>
        <dbReference type="ARBA" id="ARBA00023015"/>
    </source>
</evidence>
<dbReference type="PROSITE" id="PS00356">
    <property type="entry name" value="HTH_LACI_1"/>
    <property type="match status" value="1"/>
</dbReference>
<dbReference type="PANTHER" id="PTHR30146">
    <property type="entry name" value="LACI-RELATED TRANSCRIPTIONAL REPRESSOR"/>
    <property type="match status" value="1"/>
</dbReference>
<protein>
    <submittedName>
        <fullName evidence="5">Transcriptional regulator, LacI family</fullName>
    </submittedName>
</protein>
<reference evidence="6" key="1">
    <citation type="submission" date="2016-10" db="EMBL/GenBank/DDBJ databases">
        <authorList>
            <person name="Varghese N."/>
            <person name="Submissions S."/>
        </authorList>
    </citation>
    <scope>NUCLEOTIDE SEQUENCE [LARGE SCALE GENOMIC DNA]</scope>
    <source>
        <strain evidence="6">DSM 21743</strain>
    </source>
</reference>
<dbReference type="PROSITE" id="PS50932">
    <property type="entry name" value="HTH_LACI_2"/>
    <property type="match status" value="1"/>
</dbReference>
<dbReference type="Pfam" id="PF13377">
    <property type="entry name" value="Peripla_BP_3"/>
    <property type="match status" value="1"/>
</dbReference>
<accession>A0A1H2NB62</accession>
<dbReference type="GO" id="GO:0003700">
    <property type="term" value="F:DNA-binding transcription factor activity"/>
    <property type="evidence" value="ECO:0007669"/>
    <property type="project" value="TreeGrafter"/>
</dbReference>
<dbReference type="PANTHER" id="PTHR30146:SF109">
    <property type="entry name" value="HTH-TYPE TRANSCRIPTIONAL REGULATOR GALS"/>
    <property type="match status" value="1"/>
</dbReference>
<dbReference type="SUPFAM" id="SSF53822">
    <property type="entry name" value="Periplasmic binding protein-like I"/>
    <property type="match status" value="1"/>
</dbReference>
<keyword evidence="2" id="KW-0238">DNA-binding</keyword>
<dbReference type="Proteomes" id="UP000198825">
    <property type="component" value="Chromosome I"/>
</dbReference>
<dbReference type="InterPro" id="IPR028082">
    <property type="entry name" value="Peripla_BP_I"/>
</dbReference>
<dbReference type="Pfam" id="PF00356">
    <property type="entry name" value="LacI"/>
    <property type="match status" value="1"/>
</dbReference>
<organism evidence="5 6">
    <name type="scientific">Microlunatus sagamiharensis</name>
    <dbReference type="NCBI Taxonomy" id="546874"/>
    <lineage>
        <taxon>Bacteria</taxon>
        <taxon>Bacillati</taxon>
        <taxon>Actinomycetota</taxon>
        <taxon>Actinomycetes</taxon>
        <taxon>Propionibacteriales</taxon>
        <taxon>Propionibacteriaceae</taxon>
        <taxon>Microlunatus</taxon>
    </lineage>
</organism>
<evidence type="ECO:0000256" key="3">
    <source>
        <dbReference type="ARBA" id="ARBA00023163"/>
    </source>
</evidence>
<keyword evidence="3" id="KW-0804">Transcription</keyword>
<evidence type="ECO:0000313" key="5">
    <source>
        <dbReference type="EMBL" id="SDV02683.1"/>
    </source>
</evidence>
<sequence>MASTRNDSAVTVRDVAQLAGVSPGTVSKALNGQGQLREETRQRVQEAAEKLRFRPNQVARSLAEGRTYTVGMLTSDSFGRFTLPLMEGIEDSLGAGKVSTLLCDGRGDPLRERHYLAELLNRRVDGIVVTGRRPDERRSVGQLPIPVVYVLGRSDDPEDLTVTNDDEQGARLAVEHLVAHGRTRLAYVSGPAHHLSTQLRRQGFEAAAAAAGMTVSDLLTGHWSEAWGRTAAGLLARRTSGLVDGVVCGSDQIARGLTDGLREAGVRVPQDVSVVGFDNWDVMVQAARPPLTTVDPKLVRLGRLSASRLLAAIDGAELGRGVVAQPCELVIRESSVPT</sequence>
<proteinExistence type="predicted"/>
<gene>
    <name evidence="5" type="ORF">SAMN04488544_3678</name>
</gene>
<dbReference type="CDD" id="cd06288">
    <property type="entry name" value="PBP1_sucrose_transcription_regulator"/>
    <property type="match status" value="1"/>
</dbReference>
<dbReference type="SMART" id="SM00354">
    <property type="entry name" value="HTH_LACI"/>
    <property type="match status" value="1"/>
</dbReference>